<evidence type="ECO:0000313" key="14">
    <source>
        <dbReference type="Proteomes" id="UP000650511"/>
    </source>
</evidence>
<dbReference type="GO" id="GO:0005886">
    <property type="term" value="C:plasma membrane"/>
    <property type="evidence" value="ECO:0007669"/>
    <property type="project" value="UniProtKB-SubCell"/>
</dbReference>
<comment type="subcellular location">
    <subcellularLocation>
        <location evidence="12">Cell membrane</location>
        <topology evidence="12">Multi-pass membrane protein</topology>
    </subcellularLocation>
    <subcellularLocation>
        <location evidence="12">Bacterial flagellum basal body</location>
    </subcellularLocation>
</comment>
<feature type="transmembrane region" description="Helical" evidence="12">
    <location>
        <begin position="264"/>
        <end position="285"/>
    </location>
</feature>
<dbReference type="GO" id="GO:0009306">
    <property type="term" value="P:protein secretion"/>
    <property type="evidence" value="ECO:0007669"/>
    <property type="project" value="UniProtKB-UniRule"/>
</dbReference>
<feature type="transmembrane region" description="Helical" evidence="12">
    <location>
        <begin position="131"/>
        <end position="151"/>
    </location>
</feature>
<organism evidence="13 14">
    <name type="scientific">Egicoccus halophilus</name>
    <dbReference type="NCBI Taxonomy" id="1670830"/>
    <lineage>
        <taxon>Bacteria</taxon>
        <taxon>Bacillati</taxon>
        <taxon>Actinomycetota</taxon>
        <taxon>Nitriliruptoria</taxon>
        <taxon>Egicoccales</taxon>
        <taxon>Egicoccaceae</taxon>
        <taxon>Egicoccus</taxon>
    </lineage>
</organism>
<keyword evidence="11 12" id="KW-1006">Bacterial flagellum protein export</keyword>
<evidence type="ECO:0000256" key="8">
    <source>
        <dbReference type="ARBA" id="ARBA00022989"/>
    </source>
</evidence>
<name>A0A8J3EUV0_9ACTN</name>
<feature type="transmembrane region" description="Helical" evidence="12">
    <location>
        <begin position="227"/>
        <end position="252"/>
    </location>
</feature>
<dbReference type="NCBIfam" id="NF009438">
    <property type="entry name" value="PRK12797.1"/>
    <property type="match status" value="1"/>
</dbReference>
<keyword evidence="10" id="KW-0975">Bacterial flagellum</keyword>
<keyword evidence="14" id="KW-1185">Reference proteome</keyword>
<dbReference type="Pfam" id="PF00813">
    <property type="entry name" value="FliP"/>
    <property type="match status" value="1"/>
</dbReference>
<keyword evidence="8 12" id="KW-1133">Transmembrane helix</keyword>
<dbReference type="InterPro" id="IPR005837">
    <property type="entry name" value="FliP"/>
</dbReference>
<dbReference type="PRINTS" id="PR00951">
    <property type="entry name" value="FLGBIOSNFLIP"/>
</dbReference>
<dbReference type="RefSeq" id="WP_130649060.1">
    <property type="nucleotide sequence ID" value="NZ_BMHA01000007.1"/>
</dbReference>
<dbReference type="GO" id="GO:0009425">
    <property type="term" value="C:bacterial-type flagellum basal body"/>
    <property type="evidence" value="ECO:0007669"/>
    <property type="project" value="UniProtKB-SubCell"/>
</dbReference>
<dbReference type="EMBL" id="BMHA01000007">
    <property type="protein sequence ID" value="GGI06723.1"/>
    <property type="molecule type" value="Genomic_DNA"/>
</dbReference>
<dbReference type="PROSITE" id="PS01061">
    <property type="entry name" value="FLIP_2"/>
    <property type="match status" value="1"/>
</dbReference>
<evidence type="ECO:0000256" key="3">
    <source>
        <dbReference type="ARBA" id="ARBA00022448"/>
    </source>
</evidence>
<comment type="caution">
    <text evidence="13">The sequence shown here is derived from an EMBL/GenBank/DDBJ whole genome shotgun (WGS) entry which is preliminary data.</text>
</comment>
<protein>
    <recommendedName>
        <fullName evidence="2 12">Flagellar biosynthetic protein FliP</fullName>
    </recommendedName>
</protein>
<evidence type="ECO:0000256" key="10">
    <source>
        <dbReference type="ARBA" id="ARBA00023143"/>
    </source>
</evidence>
<dbReference type="Proteomes" id="UP000650511">
    <property type="component" value="Unassembled WGS sequence"/>
</dbReference>
<evidence type="ECO:0000256" key="2">
    <source>
        <dbReference type="ARBA" id="ARBA00021714"/>
    </source>
</evidence>
<accession>A0A8J3EUV0</accession>
<dbReference type="OrthoDB" id="9805111at2"/>
<comment type="function">
    <text evidence="12">Plays a role in the flagellum-specific transport system.</text>
</comment>
<keyword evidence="9 12" id="KW-0472">Membrane</keyword>
<keyword evidence="3 12" id="KW-0813">Transport</keyword>
<reference evidence="13" key="2">
    <citation type="submission" date="2020-09" db="EMBL/GenBank/DDBJ databases">
        <authorList>
            <person name="Sun Q."/>
            <person name="Zhou Y."/>
        </authorList>
    </citation>
    <scope>NUCLEOTIDE SEQUENCE</scope>
    <source>
        <strain evidence="13">CGMCC 1.14988</strain>
    </source>
</reference>
<dbReference type="AlphaFoldDB" id="A0A8J3EUV0"/>
<evidence type="ECO:0000256" key="9">
    <source>
        <dbReference type="ARBA" id="ARBA00023136"/>
    </source>
</evidence>
<evidence type="ECO:0000256" key="1">
    <source>
        <dbReference type="ARBA" id="ARBA00006257"/>
    </source>
</evidence>
<dbReference type="NCBIfam" id="TIGR01103">
    <property type="entry name" value="fliP"/>
    <property type="match status" value="1"/>
</dbReference>
<proteinExistence type="inferred from homology"/>
<keyword evidence="4 12" id="KW-1003">Cell membrane</keyword>
<gene>
    <name evidence="12" type="primary">fliP</name>
    <name evidence="13" type="ORF">GCM10011354_20520</name>
</gene>
<keyword evidence="6 12" id="KW-1005">Bacterial flagellum biogenesis</keyword>
<dbReference type="PANTHER" id="PTHR30587:SF0">
    <property type="entry name" value="FLAGELLAR BIOSYNTHETIC PROTEIN FLIP"/>
    <property type="match status" value="1"/>
</dbReference>
<feature type="transmembrane region" description="Helical" evidence="12">
    <location>
        <begin position="89"/>
        <end position="119"/>
    </location>
</feature>
<evidence type="ECO:0000256" key="7">
    <source>
        <dbReference type="ARBA" id="ARBA00022927"/>
    </source>
</evidence>
<evidence type="ECO:0000313" key="13">
    <source>
        <dbReference type="EMBL" id="GGI06723.1"/>
    </source>
</evidence>
<evidence type="ECO:0000256" key="5">
    <source>
        <dbReference type="ARBA" id="ARBA00022692"/>
    </source>
</evidence>
<reference evidence="13" key="1">
    <citation type="journal article" date="2014" name="Int. J. Syst. Evol. Microbiol.">
        <title>Complete genome sequence of Corynebacterium casei LMG S-19264T (=DSM 44701T), isolated from a smear-ripened cheese.</title>
        <authorList>
            <consortium name="US DOE Joint Genome Institute (JGI-PGF)"/>
            <person name="Walter F."/>
            <person name="Albersmeier A."/>
            <person name="Kalinowski J."/>
            <person name="Ruckert C."/>
        </authorList>
    </citation>
    <scope>NUCLEOTIDE SEQUENCE</scope>
    <source>
        <strain evidence="13">CGMCC 1.14988</strain>
    </source>
</reference>
<evidence type="ECO:0000256" key="11">
    <source>
        <dbReference type="ARBA" id="ARBA00023225"/>
    </source>
</evidence>
<keyword evidence="5 12" id="KW-0812">Transmembrane</keyword>
<evidence type="ECO:0000256" key="6">
    <source>
        <dbReference type="ARBA" id="ARBA00022795"/>
    </source>
</evidence>
<evidence type="ECO:0000256" key="12">
    <source>
        <dbReference type="RuleBase" id="RU362069"/>
    </source>
</evidence>
<evidence type="ECO:0000256" key="4">
    <source>
        <dbReference type="ARBA" id="ARBA00022475"/>
    </source>
</evidence>
<keyword evidence="7 12" id="KW-0653">Protein transport</keyword>
<dbReference type="PANTHER" id="PTHR30587">
    <property type="entry name" value="FLAGELLAR BIOSYNTHETIC PROTEIN FLIP"/>
    <property type="match status" value="1"/>
</dbReference>
<sequence>MSRSAADPRPARPASLVRLVPLILLVGLLLTVLAGPATAQVEPSAPAAPLVPVLPDELTAQNAVGVEDASSLTVTLDDAEGGLSRTVTLVLLLSVAAMAPVLLLLMTTFTRFIIVLSLVRNGLGLQTVPPAQVLLGLAIFLTLFAMGPTFSQVNEVAVQPMLAGELDAMQAAEAGYEPFRTFMLAQTRESDLRMFTEMAGQDAPANASEVGPTTLIPAFVISELRTAFTIGFVIFVPFLIVDLVVAAVLMSLGMVMLPPVFVSLPLKLLLFVLVDGWALIARSLVSSVVGI</sequence>
<dbReference type="GO" id="GO:0044781">
    <property type="term" value="P:bacterial-type flagellum organization"/>
    <property type="evidence" value="ECO:0007669"/>
    <property type="project" value="UniProtKB-UniRule"/>
</dbReference>
<dbReference type="InterPro" id="IPR005838">
    <property type="entry name" value="T3SS_IM_P"/>
</dbReference>
<comment type="similarity">
    <text evidence="1 12">Belongs to the FliP/MopC/SpaP family.</text>
</comment>
<dbReference type="PRINTS" id="PR01302">
    <property type="entry name" value="TYPE3IMPPROT"/>
</dbReference>